<dbReference type="Proteomes" id="UP001049176">
    <property type="component" value="Chromosome 3"/>
</dbReference>
<dbReference type="AlphaFoldDB" id="A0A9P7UWT1"/>
<dbReference type="KEGG" id="more:E1B28_006770"/>
<evidence type="ECO:0000313" key="2">
    <source>
        <dbReference type="Proteomes" id="UP001049176"/>
    </source>
</evidence>
<proteinExistence type="predicted"/>
<accession>A0A9P7UWT1</accession>
<dbReference type="RefSeq" id="XP_043012564.1">
    <property type="nucleotide sequence ID" value="XM_043151469.1"/>
</dbReference>
<name>A0A9P7UWT1_9AGAR</name>
<evidence type="ECO:0000313" key="1">
    <source>
        <dbReference type="EMBL" id="KAG7096094.1"/>
    </source>
</evidence>
<gene>
    <name evidence="1" type="ORF">E1B28_006770</name>
</gene>
<keyword evidence="2" id="KW-1185">Reference proteome</keyword>
<comment type="caution">
    <text evidence="1">The sequence shown here is derived from an EMBL/GenBank/DDBJ whole genome shotgun (WGS) entry which is preliminary data.</text>
</comment>
<reference evidence="1" key="1">
    <citation type="journal article" date="2021" name="Genome Biol. Evol.">
        <title>The assembled and annotated genome of the fairy-ring fungus Marasmius oreades.</title>
        <authorList>
            <person name="Hiltunen M."/>
            <person name="Ament-Velasquez S.L."/>
            <person name="Johannesson H."/>
        </authorList>
    </citation>
    <scope>NUCLEOTIDE SEQUENCE</scope>
    <source>
        <strain evidence="1">03SP1</strain>
    </source>
</reference>
<dbReference type="GeneID" id="66075846"/>
<sequence length="400" mass="44987">MLNQYRLNEALAREKVRANKELVRLNELNKALGIGSQQNGKQLRSTKGLVGTVFEEQRVFLTSPNSPHMVDPLVGTRRIHLWHDLHFGLEDPVFHPQPIKRGTEHLALIPYSTTDYSSPHLVAWKMLREINFEPAAPTDLSRGLGKLSKNLRRSMQERFPIRTKQLSDVIRLVAASQSAGIGFDSNTPPPNGCDNRYALPNPNVIAGTANKVTSEASLRTWLKLHPVLLYWLQSLTFCPLRARDWRAVLGMEVHGLKENTHAAAVQKTQEKMLQECLVSGEMVGSINLLNLAAAPVRWNGAELSSLIPISIVKEICYWTEKSFHDREVMVIGTMLYFRYSMIPCSLEQGKMGFSSKDLNITAGRYHAVWGLLMVMKGWKGGPGELPPRLQDPLVEQQLDI</sequence>
<dbReference type="EMBL" id="CM032183">
    <property type="protein sequence ID" value="KAG7096094.1"/>
    <property type="molecule type" value="Genomic_DNA"/>
</dbReference>
<protein>
    <submittedName>
        <fullName evidence="1">Uncharacterized protein</fullName>
    </submittedName>
</protein>
<dbReference type="OrthoDB" id="2634326at2759"/>
<organism evidence="1 2">
    <name type="scientific">Marasmius oreades</name>
    <name type="common">fairy-ring Marasmius</name>
    <dbReference type="NCBI Taxonomy" id="181124"/>
    <lineage>
        <taxon>Eukaryota</taxon>
        <taxon>Fungi</taxon>
        <taxon>Dikarya</taxon>
        <taxon>Basidiomycota</taxon>
        <taxon>Agaricomycotina</taxon>
        <taxon>Agaricomycetes</taxon>
        <taxon>Agaricomycetidae</taxon>
        <taxon>Agaricales</taxon>
        <taxon>Marasmiineae</taxon>
        <taxon>Marasmiaceae</taxon>
        <taxon>Marasmius</taxon>
    </lineage>
</organism>